<dbReference type="OrthoDB" id="10067381at2759"/>
<evidence type="ECO:0000313" key="2">
    <source>
        <dbReference type="EMBL" id="KAF9150319.1"/>
    </source>
</evidence>
<evidence type="ECO:0000313" key="3">
    <source>
        <dbReference type="Proteomes" id="UP000748756"/>
    </source>
</evidence>
<dbReference type="SUPFAM" id="SSF55418">
    <property type="entry name" value="eIF4e-like"/>
    <property type="match status" value="1"/>
</dbReference>
<name>A0A9P5RXS9_9FUNG</name>
<dbReference type="EMBL" id="JAAAUQ010000430">
    <property type="protein sequence ID" value="KAF9150319.1"/>
    <property type="molecule type" value="Genomic_DNA"/>
</dbReference>
<keyword evidence="3" id="KW-1185">Reference proteome</keyword>
<sequence length="116" mass="13240">MSNTAAVRTLIPTETFNEYWVWVKSPSKEFLGGPRTGKWMLFYDKSVLDEKWAAVKRLVEQDMLGGLAKCSTAKENPNATSSKSGVVIVYTSDYMDQEEVYRIAVTLYEKLKYNKP</sequence>
<accession>A0A9P5RXS9</accession>
<dbReference type="PANTHER" id="PTHR31977">
    <property type="entry name" value="UPF0696 PROTEIN C11ORF68"/>
    <property type="match status" value="1"/>
</dbReference>
<organism evidence="2 3">
    <name type="scientific">Linnemannia schmuckeri</name>
    <dbReference type="NCBI Taxonomy" id="64567"/>
    <lineage>
        <taxon>Eukaryota</taxon>
        <taxon>Fungi</taxon>
        <taxon>Fungi incertae sedis</taxon>
        <taxon>Mucoromycota</taxon>
        <taxon>Mortierellomycotina</taxon>
        <taxon>Mortierellomycetes</taxon>
        <taxon>Mortierellales</taxon>
        <taxon>Mortierellaceae</taxon>
        <taxon>Linnemannia</taxon>
    </lineage>
</organism>
<dbReference type="PANTHER" id="PTHR31977:SF1">
    <property type="entry name" value="UPF0696 PROTEIN C11ORF68"/>
    <property type="match status" value="1"/>
</dbReference>
<reference evidence="2" key="1">
    <citation type="journal article" date="2020" name="Fungal Divers.">
        <title>Resolving the Mortierellaceae phylogeny through synthesis of multi-gene phylogenetics and phylogenomics.</title>
        <authorList>
            <person name="Vandepol N."/>
            <person name="Liber J."/>
            <person name="Desiro A."/>
            <person name="Na H."/>
            <person name="Kennedy M."/>
            <person name="Barry K."/>
            <person name="Grigoriev I.V."/>
            <person name="Miller A.N."/>
            <person name="O'Donnell K."/>
            <person name="Stajich J.E."/>
            <person name="Bonito G."/>
        </authorList>
    </citation>
    <scope>NUCLEOTIDE SEQUENCE</scope>
    <source>
        <strain evidence="2">NRRL 6426</strain>
    </source>
</reference>
<dbReference type="AlphaFoldDB" id="A0A9P5RXS9"/>
<dbReference type="InterPro" id="IPR023398">
    <property type="entry name" value="TIF_eIF4e-like"/>
</dbReference>
<proteinExistence type="inferred from homology"/>
<dbReference type="Pfam" id="PF08939">
    <property type="entry name" value="Bles03"/>
    <property type="match status" value="1"/>
</dbReference>
<dbReference type="Proteomes" id="UP000748756">
    <property type="component" value="Unassembled WGS sequence"/>
</dbReference>
<comment type="similarity">
    <text evidence="1">Belongs to the UPF0696 family.</text>
</comment>
<protein>
    <submittedName>
        <fullName evidence="2">Uncharacterized protein</fullName>
    </submittedName>
</protein>
<gene>
    <name evidence="2" type="ORF">BG015_007890</name>
</gene>
<dbReference type="InterPro" id="IPR015034">
    <property type="entry name" value="Bles03"/>
</dbReference>
<feature type="non-terminal residue" evidence="2">
    <location>
        <position position="116"/>
    </location>
</feature>
<comment type="caution">
    <text evidence="2">The sequence shown here is derived from an EMBL/GenBank/DDBJ whole genome shotgun (WGS) entry which is preliminary data.</text>
</comment>
<evidence type="ECO:0000256" key="1">
    <source>
        <dbReference type="ARBA" id="ARBA00010568"/>
    </source>
</evidence>
<dbReference type="Gene3D" id="3.30.760.10">
    <property type="entry name" value="RNA Cap, Translation Initiation Factor Eif4e"/>
    <property type="match status" value="1"/>
</dbReference>